<dbReference type="GO" id="GO:0016197">
    <property type="term" value="P:endosomal transport"/>
    <property type="evidence" value="ECO:0007669"/>
    <property type="project" value="TreeGrafter"/>
</dbReference>
<proteinExistence type="inferred from homology"/>
<evidence type="ECO:0000313" key="5">
    <source>
        <dbReference type="Proteomes" id="UP000030764"/>
    </source>
</evidence>
<organism evidence="4">
    <name type="scientific">Trichuris suis</name>
    <name type="common">pig whipworm</name>
    <dbReference type="NCBI Taxonomy" id="68888"/>
    <lineage>
        <taxon>Eukaryota</taxon>
        <taxon>Metazoa</taxon>
        <taxon>Ecdysozoa</taxon>
        <taxon>Nematoda</taxon>
        <taxon>Enoplea</taxon>
        <taxon>Dorylaimia</taxon>
        <taxon>Trichinellida</taxon>
        <taxon>Trichuridae</taxon>
        <taxon>Trichuris</taxon>
    </lineage>
</organism>
<dbReference type="AlphaFoldDB" id="A0A085N932"/>
<accession>A0A085N932</accession>
<reference evidence="4 5" key="1">
    <citation type="journal article" date="2014" name="Nat. Genet.">
        <title>Genome and transcriptome of the porcine whipworm Trichuris suis.</title>
        <authorList>
            <person name="Jex A.R."/>
            <person name="Nejsum P."/>
            <person name="Schwarz E.M."/>
            <person name="Hu L."/>
            <person name="Young N.D."/>
            <person name="Hall R.S."/>
            <person name="Korhonen P.K."/>
            <person name="Liao S."/>
            <person name="Thamsborg S."/>
            <person name="Xia J."/>
            <person name="Xu P."/>
            <person name="Wang S."/>
            <person name="Scheerlinck J.P."/>
            <person name="Hofmann A."/>
            <person name="Sternberg P.W."/>
            <person name="Wang J."/>
            <person name="Gasser R.B."/>
        </authorList>
    </citation>
    <scope>NUCLEOTIDE SEQUENCE [LARGE SCALE GENOMIC DNA]</scope>
    <source>
        <strain evidence="4">DCEP-RM93F</strain>
        <strain evidence="3">DCEP-RM93M</strain>
    </source>
</reference>
<dbReference type="Proteomes" id="UP000030758">
    <property type="component" value="Unassembled WGS sequence"/>
</dbReference>
<evidence type="ECO:0000256" key="2">
    <source>
        <dbReference type="ARBA" id="ARBA00019577"/>
    </source>
</evidence>
<dbReference type="PANTHER" id="PTHR13073:SF0">
    <property type="entry name" value="BIOGENESIS OF LYSOSOME-RELATED ORGANELLES COMPLEX 1 SUBUNIT 1"/>
    <property type="match status" value="1"/>
</dbReference>
<dbReference type="EMBL" id="KL363196">
    <property type="protein sequence ID" value="KFD56028.1"/>
    <property type="molecule type" value="Genomic_DNA"/>
</dbReference>
<gene>
    <name evidence="3" type="ORF">M513_03152</name>
    <name evidence="4" type="ORF">M514_03152</name>
</gene>
<dbReference type="PANTHER" id="PTHR13073">
    <property type="entry name" value="BLOC-1 COMPLEX SUBUNIT 1"/>
    <property type="match status" value="1"/>
</dbReference>
<protein>
    <recommendedName>
        <fullName evidence="2">Biogenesis of lysosome-related organelles complex 1 subunit 1</fullName>
    </recommendedName>
</protein>
<evidence type="ECO:0000313" key="3">
    <source>
        <dbReference type="EMBL" id="KFD56028.1"/>
    </source>
</evidence>
<dbReference type="OrthoDB" id="20018at2759"/>
<dbReference type="InterPro" id="IPR009395">
    <property type="entry name" value="BLOC1S1"/>
</dbReference>
<dbReference type="GO" id="GO:0031083">
    <property type="term" value="C:BLOC-1 complex"/>
    <property type="evidence" value="ECO:0007669"/>
    <property type="project" value="InterPro"/>
</dbReference>
<sequence length="131" mass="14633">MLPAMLKEHNAEQQKRKDRLDNMRAAVSEAATSFTDAAVDDLNAPVCVLYVNQKKLDTELKRLERNLSRFHKTTAQWLSLVGNVNNALKEFGDIENWAARIETDSKEILSGLEDRISSLPSESNLSQSSGS</sequence>
<evidence type="ECO:0000256" key="1">
    <source>
        <dbReference type="ARBA" id="ARBA00007133"/>
    </source>
</evidence>
<dbReference type="Proteomes" id="UP000030764">
    <property type="component" value="Unassembled WGS sequence"/>
</dbReference>
<dbReference type="Pfam" id="PF06320">
    <property type="entry name" value="GCN5L1"/>
    <property type="match status" value="1"/>
</dbReference>
<keyword evidence="5" id="KW-1185">Reference proteome</keyword>
<dbReference type="EMBL" id="KL367529">
    <property type="protein sequence ID" value="KFD65978.1"/>
    <property type="molecule type" value="Genomic_DNA"/>
</dbReference>
<evidence type="ECO:0000313" key="4">
    <source>
        <dbReference type="EMBL" id="KFD65978.1"/>
    </source>
</evidence>
<name>A0A085N932_9BILA</name>
<comment type="similarity">
    <text evidence="1">Belongs to the BLOC1S1 family.</text>
</comment>